<gene>
    <name evidence="1" type="ORF">LTR69_003156</name>
</gene>
<sequence length="256" mass="29183">MDGDKNAQADKGKWEDDHVHQINILLDTIRLNLSNIERTWGKDSRQYRSASEVMQSCLVENVTRLRGSAKPNDVQIKDDAGDGDGDIEVAIEKLMGELRISSSKGQPNTSQCLLAASIRFATTIRIAGRNRRRLRKWRLSYHYIGPSMHNSCYESYPSHVADNRDEDGRKGYKHAKQISTKTLRLDENYLPTHLQLPSTTSFVLLIKNVPYKPLELGVKDPRRVHQLTICALIPSDKTTRSEPYDLDATLRLFHEI</sequence>
<reference evidence="1 2" key="1">
    <citation type="submission" date="2023-08" db="EMBL/GenBank/DDBJ databases">
        <title>Black Yeasts Isolated from many extreme environments.</title>
        <authorList>
            <person name="Coleine C."/>
            <person name="Stajich J.E."/>
            <person name="Selbmann L."/>
        </authorList>
    </citation>
    <scope>NUCLEOTIDE SEQUENCE [LARGE SCALE GENOMIC DNA]</scope>
    <source>
        <strain evidence="1 2">CCFEE 6328</strain>
    </source>
</reference>
<name>A0ABR0JID7_9EURO</name>
<keyword evidence="2" id="KW-1185">Reference proteome</keyword>
<organism evidence="1 2">
    <name type="scientific">Exophiala sideris</name>
    <dbReference type="NCBI Taxonomy" id="1016849"/>
    <lineage>
        <taxon>Eukaryota</taxon>
        <taxon>Fungi</taxon>
        <taxon>Dikarya</taxon>
        <taxon>Ascomycota</taxon>
        <taxon>Pezizomycotina</taxon>
        <taxon>Eurotiomycetes</taxon>
        <taxon>Chaetothyriomycetidae</taxon>
        <taxon>Chaetothyriales</taxon>
        <taxon>Herpotrichiellaceae</taxon>
        <taxon>Exophiala</taxon>
    </lineage>
</organism>
<protein>
    <submittedName>
        <fullName evidence="1">Uncharacterized protein</fullName>
    </submittedName>
</protein>
<dbReference type="EMBL" id="JAVRRF010000005">
    <property type="protein sequence ID" value="KAK5065607.1"/>
    <property type="molecule type" value="Genomic_DNA"/>
</dbReference>
<evidence type="ECO:0000313" key="2">
    <source>
        <dbReference type="Proteomes" id="UP001345691"/>
    </source>
</evidence>
<evidence type="ECO:0000313" key="1">
    <source>
        <dbReference type="EMBL" id="KAK5065607.1"/>
    </source>
</evidence>
<dbReference type="Proteomes" id="UP001345691">
    <property type="component" value="Unassembled WGS sequence"/>
</dbReference>
<comment type="caution">
    <text evidence="1">The sequence shown here is derived from an EMBL/GenBank/DDBJ whole genome shotgun (WGS) entry which is preliminary data.</text>
</comment>
<proteinExistence type="predicted"/>
<accession>A0ABR0JID7</accession>